<organism evidence="14 15">
    <name type="scientific">Hypsibius exemplaris</name>
    <name type="common">Freshwater tardigrade</name>
    <dbReference type="NCBI Taxonomy" id="2072580"/>
    <lineage>
        <taxon>Eukaryota</taxon>
        <taxon>Metazoa</taxon>
        <taxon>Ecdysozoa</taxon>
        <taxon>Tardigrada</taxon>
        <taxon>Eutardigrada</taxon>
        <taxon>Parachela</taxon>
        <taxon>Hypsibioidea</taxon>
        <taxon>Hypsibiidae</taxon>
        <taxon>Hypsibius</taxon>
    </lineage>
</organism>
<dbReference type="OrthoDB" id="19039at2759"/>
<feature type="transmembrane region" description="Helical" evidence="12">
    <location>
        <begin position="317"/>
        <end position="333"/>
    </location>
</feature>
<feature type="transmembrane region" description="Helical" evidence="12">
    <location>
        <begin position="339"/>
        <end position="359"/>
    </location>
</feature>
<dbReference type="GO" id="GO:0052917">
    <property type="term" value="F:dol-P-Man:Man(7)GlcNAc(2)-PP-Dol alpha-1,6-mannosyltransferase activity"/>
    <property type="evidence" value="ECO:0007669"/>
    <property type="project" value="UniProtKB-EC"/>
</dbReference>
<keyword evidence="4 12" id="KW-0328">Glycosyltransferase</keyword>
<evidence type="ECO:0000256" key="4">
    <source>
        <dbReference type="ARBA" id="ARBA00022676"/>
    </source>
</evidence>
<evidence type="ECO:0000256" key="10">
    <source>
        <dbReference type="ARBA" id="ARBA00044721"/>
    </source>
</evidence>
<comment type="caution">
    <text evidence="14">The sequence shown here is derived from an EMBL/GenBank/DDBJ whole genome shotgun (WGS) entry which is preliminary data.</text>
</comment>
<reference evidence="15" key="1">
    <citation type="submission" date="2017-01" db="EMBL/GenBank/DDBJ databases">
        <title>Comparative genomics of anhydrobiosis in the tardigrade Hypsibius dujardini.</title>
        <authorList>
            <person name="Yoshida Y."/>
            <person name="Koutsovoulos G."/>
            <person name="Laetsch D."/>
            <person name="Stevens L."/>
            <person name="Kumar S."/>
            <person name="Horikawa D."/>
            <person name="Ishino K."/>
            <person name="Komine S."/>
            <person name="Tomita M."/>
            <person name="Blaxter M."/>
            <person name="Arakawa K."/>
        </authorList>
    </citation>
    <scope>NUCLEOTIDE SEQUENCE [LARGE SCALE GENOMIC DNA]</scope>
    <source>
        <strain evidence="15">Z151</strain>
    </source>
</reference>
<keyword evidence="15" id="KW-1185">Reference proteome</keyword>
<keyword evidence="8 12" id="KW-1133">Transmembrane helix</keyword>
<feature type="transmembrane region" description="Helical" evidence="12">
    <location>
        <begin position="371"/>
        <end position="392"/>
    </location>
</feature>
<evidence type="ECO:0000256" key="6">
    <source>
        <dbReference type="ARBA" id="ARBA00022692"/>
    </source>
</evidence>
<comment type="subcellular location">
    <subcellularLocation>
        <location evidence="1 12">Endoplasmic reticulum membrane</location>
        <topology evidence="1 12">Multi-pass membrane protein</topology>
    </subcellularLocation>
</comment>
<gene>
    <name evidence="14" type="ORF">BV898_07143</name>
</gene>
<comment type="catalytic activity">
    <reaction evidence="11">
        <text>an alpha-D-Man-(1-&gt;2)-alpha-D-Man-(1-&gt;2)-alpha-D-Man-(1-&gt;3)-[alpha-D-Man-(1-&gt;2)-alpha-D-Man-(1-&gt;3)-alpha-D-Man-(1-&gt;6)]-beta-D-Man-(1-&gt;4)-beta-D-GlcNAc-(1-&gt;4)-alpha-D-GlcNAc-diphospho-di-trans,poly-cis-dolichol + a di-trans,poly-cis-dolichyl beta-D-mannosyl phosphate = an alpha-D-Man-(1-&gt;2)-alpha-D-Man-(1-&gt;2)-alpha-D-Man-(1-&gt;3)-[alpha-D-Man-(1-&gt;2)-alpha-D-Man-(1-&gt;3)-[alpha-D-Man-(1-&gt;6)]-alpha-D-Man-(1-&gt;6)]-beta-D-Man-(1-&gt;4)-beta-D-GlcNAc-(1-&gt;4)-alpha-D-GlcNAc-diphospho-di-trans,poly-cis-dolichol + a di-trans,poly-cis-dolichyl phosphate + H(+)</text>
        <dbReference type="Rhea" id="RHEA:29535"/>
        <dbReference type="Rhea" id="RHEA-COMP:19498"/>
        <dbReference type="Rhea" id="RHEA-COMP:19501"/>
        <dbReference type="Rhea" id="RHEA-COMP:19518"/>
        <dbReference type="Rhea" id="RHEA-COMP:19519"/>
        <dbReference type="ChEBI" id="CHEBI:15378"/>
        <dbReference type="ChEBI" id="CHEBI:57683"/>
        <dbReference type="ChEBI" id="CHEBI:58211"/>
        <dbReference type="ChEBI" id="CHEBI:132517"/>
        <dbReference type="ChEBI" id="CHEBI:132519"/>
        <dbReference type="EC" id="2.4.1.260"/>
    </reaction>
    <physiologicalReaction direction="left-to-right" evidence="11">
        <dbReference type="Rhea" id="RHEA:29536"/>
    </physiologicalReaction>
</comment>
<evidence type="ECO:0000256" key="1">
    <source>
        <dbReference type="ARBA" id="ARBA00004477"/>
    </source>
</evidence>
<dbReference type="GO" id="GO:0005789">
    <property type="term" value="C:endoplasmic reticulum membrane"/>
    <property type="evidence" value="ECO:0007669"/>
    <property type="project" value="UniProtKB-SubCell"/>
</dbReference>
<feature type="transmembrane region" description="Helical" evidence="12">
    <location>
        <begin position="199"/>
        <end position="218"/>
    </location>
</feature>
<evidence type="ECO:0000256" key="13">
    <source>
        <dbReference type="SAM" id="MobiDB-lite"/>
    </source>
</evidence>
<comment type="similarity">
    <text evidence="3 12">Belongs to the glycosyltransferase 22 family.</text>
</comment>
<evidence type="ECO:0000256" key="9">
    <source>
        <dbReference type="ARBA" id="ARBA00023136"/>
    </source>
</evidence>
<feature type="transmembrane region" description="Helical" evidence="12">
    <location>
        <begin position="288"/>
        <end position="310"/>
    </location>
</feature>
<keyword evidence="6 12" id="KW-0812">Transmembrane</keyword>
<feature type="transmembrane region" description="Helical" evidence="12">
    <location>
        <begin position="239"/>
        <end position="259"/>
    </location>
</feature>
<dbReference type="EC" id="2.4.1.-" evidence="12"/>
<evidence type="ECO:0000256" key="8">
    <source>
        <dbReference type="ARBA" id="ARBA00022989"/>
    </source>
</evidence>
<feature type="transmembrane region" description="Helical" evidence="12">
    <location>
        <begin position="153"/>
        <end position="170"/>
    </location>
</feature>
<proteinExistence type="inferred from homology"/>
<feature type="compositionally biased region" description="Basic residues" evidence="13">
    <location>
        <begin position="1"/>
        <end position="11"/>
    </location>
</feature>
<dbReference type="Pfam" id="PF03901">
    <property type="entry name" value="Glyco_transf_22"/>
    <property type="match status" value="1"/>
</dbReference>
<sequence>MPKEHSRHAKKPPSLGRNAAKQEAIDAGKKWETPMWRLDYLLSMVMMVHLIACPWTKVEESFNVQAIHDMLFHGTNISQYDHQQFPGPVPRTFLGALAVSAVAVLPKVLAVDLLGSEKIFTLFLARAALHVLVHAALSTFIRAVATQFGRSTATWLVFITASQFHFLFYVSRPLPNVFALPLVILATTAWINGRDRKMIIYAALATIVFRSELCLLFGPMLLMSLIKQTISFRRAFTKAFQFGLLALGLTVLVDSWFWGRPVWPEGEVLWFNTVRNQSSKWGVAPFLWYFYSVIPRFLLTSLPFFVVGLVTSRVMRTILLPFAIFVALYSLLPHKELRFIIYIVPVLNLGAAVGCSHLARINRFWKAVAGLHIPLNVCLTFFFLAVSSRNYLGGDALKQLHSLEPPTASVHVYLDNFSCQNGVSRFLHMNEKWIYNKSEEVRFEEDAPWAAFTHVIAEAKYEQLLATRGFQVVSSLYGFSGFNLTVPRLDEVLNFEWSPVVWIEKVQILKQQKIAT</sequence>
<dbReference type="AlphaFoldDB" id="A0A1W0WUN5"/>
<feature type="region of interest" description="Disordered" evidence="13">
    <location>
        <begin position="1"/>
        <end position="23"/>
    </location>
</feature>
<evidence type="ECO:0000313" key="15">
    <source>
        <dbReference type="Proteomes" id="UP000192578"/>
    </source>
</evidence>
<dbReference type="UniPathway" id="UPA00378"/>
<feature type="transmembrane region" description="Helical" evidence="12">
    <location>
        <begin position="123"/>
        <end position="141"/>
    </location>
</feature>
<evidence type="ECO:0000256" key="12">
    <source>
        <dbReference type="RuleBase" id="RU363075"/>
    </source>
</evidence>
<dbReference type="PANTHER" id="PTHR22760:SF1">
    <property type="entry name" value="DOL-P-MAN:MAN(7)GLCNAC(2)-PP-DOL ALPHA-1,6-MANNOSYLTRANSFERASE"/>
    <property type="match status" value="1"/>
</dbReference>
<dbReference type="PANTHER" id="PTHR22760">
    <property type="entry name" value="GLYCOSYLTRANSFERASE"/>
    <property type="match status" value="1"/>
</dbReference>
<dbReference type="InterPro" id="IPR005599">
    <property type="entry name" value="GPI_mannosylTrfase"/>
</dbReference>
<feature type="transmembrane region" description="Helical" evidence="12">
    <location>
        <begin position="93"/>
        <end position="111"/>
    </location>
</feature>
<evidence type="ECO:0000256" key="5">
    <source>
        <dbReference type="ARBA" id="ARBA00022679"/>
    </source>
</evidence>
<evidence type="ECO:0000313" key="14">
    <source>
        <dbReference type="EMBL" id="OQV18890.1"/>
    </source>
</evidence>
<evidence type="ECO:0000256" key="7">
    <source>
        <dbReference type="ARBA" id="ARBA00022824"/>
    </source>
</evidence>
<evidence type="ECO:0000256" key="11">
    <source>
        <dbReference type="ARBA" id="ARBA00048899"/>
    </source>
</evidence>
<dbReference type="EMBL" id="MTYJ01000045">
    <property type="protein sequence ID" value="OQV18890.1"/>
    <property type="molecule type" value="Genomic_DNA"/>
</dbReference>
<evidence type="ECO:0000256" key="2">
    <source>
        <dbReference type="ARBA" id="ARBA00004922"/>
    </source>
</evidence>
<keyword evidence="5" id="KW-0808">Transferase</keyword>
<evidence type="ECO:0000256" key="3">
    <source>
        <dbReference type="ARBA" id="ARBA00007063"/>
    </source>
</evidence>
<name>A0A1W0WUN5_HYPEX</name>
<keyword evidence="7 12" id="KW-0256">Endoplasmic reticulum</keyword>
<dbReference type="GO" id="GO:0006487">
    <property type="term" value="P:protein N-linked glycosylation"/>
    <property type="evidence" value="ECO:0007669"/>
    <property type="project" value="TreeGrafter"/>
</dbReference>
<dbReference type="Proteomes" id="UP000192578">
    <property type="component" value="Unassembled WGS sequence"/>
</dbReference>
<accession>A0A1W0WUN5</accession>
<comment type="function">
    <text evidence="10">Mannosyltransferase that operates in the biosynthetic pathway of dolichol-linked oligosaccharides, the glycan precursors employed in protein asparagine (N)-glycosylation. The assembly of dolichol-linked oligosaccharides begins on the cytosolic side of the endoplasmic reticulum membrane and finishes in its lumen. The sequential addition of sugars to dolichol pyrophosphate produces dolichol-linked oligosaccharides containing fourteen sugars, including two GlcNAcs, nine mannoses and three glucoses. Once assembled, the oligosaccharide is transferred from the lipid to nascent proteins by oligosaccharyltransferases. In the lumen of the endoplasmic reticulum, adds the eighth mannose residue in an alpha-1,6 linkage onto Man(7)GlcNAc(2)-PP-dolichol to produce Man(8)GlcNAc(2)-PP-dolichol.</text>
</comment>
<protein>
    <recommendedName>
        <fullName evidence="12">Mannosyltransferase</fullName>
        <ecNumber evidence="12">2.4.1.-</ecNumber>
    </recommendedName>
</protein>
<comment type="pathway">
    <text evidence="2">Protein modification; protein glycosylation.</text>
</comment>
<keyword evidence="9 12" id="KW-0472">Membrane</keyword>